<reference evidence="6 7" key="1">
    <citation type="submission" date="2020-08" db="EMBL/GenBank/DDBJ databases">
        <title>The Agave Microbiome: Exploring the role of microbial communities in plant adaptations to desert environments.</title>
        <authorList>
            <person name="Partida-Martinez L.P."/>
        </authorList>
    </citation>
    <scope>NUCLEOTIDE SEQUENCE [LARGE SCALE GENOMIC DNA]</scope>
    <source>
        <strain evidence="6 7">AS3.12</strain>
    </source>
</reference>
<protein>
    <submittedName>
        <fullName evidence="6">AcrR family transcriptional regulator</fullName>
    </submittedName>
</protein>
<name>A0A7X0JP83_9HYPH</name>
<keyword evidence="1" id="KW-0805">Transcription regulation</keyword>
<keyword evidence="2 4" id="KW-0238">DNA-binding</keyword>
<evidence type="ECO:0000256" key="4">
    <source>
        <dbReference type="PROSITE-ProRule" id="PRU00335"/>
    </source>
</evidence>
<dbReference type="EMBL" id="JACHBU010000009">
    <property type="protein sequence ID" value="MBB6510624.1"/>
    <property type="molecule type" value="Genomic_DNA"/>
</dbReference>
<keyword evidence="3" id="KW-0804">Transcription</keyword>
<dbReference type="PANTHER" id="PTHR47506">
    <property type="entry name" value="TRANSCRIPTIONAL REGULATORY PROTEIN"/>
    <property type="match status" value="1"/>
</dbReference>
<comment type="caution">
    <text evidence="6">The sequence shown here is derived from an EMBL/GenBank/DDBJ whole genome shotgun (WGS) entry which is preliminary data.</text>
</comment>
<evidence type="ECO:0000259" key="5">
    <source>
        <dbReference type="PROSITE" id="PS50977"/>
    </source>
</evidence>
<dbReference type="SUPFAM" id="SSF48498">
    <property type="entry name" value="Tetracyclin repressor-like, C-terminal domain"/>
    <property type="match status" value="1"/>
</dbReference>
<dbReference type="SUPFAM" id="SSF46689">
    <property type="entry name" value="Homeodomain-like"/>
    <property type="match status" value="1"/>
</dbReference>
<dbReference type="InterPro" id="IPR036271">
    <property type="entry name" value="Tet_transcr_reg_TetR-rel_C_sf"/>
</dbReference>
<evidence type="ECO:0000313" key="7">
    <source>
        <dbReference type="Proteomes" id="UP000585437"/>
    </source>
</evidence>
<dbReference type="InterPro" id="IPR001647">
    <property type="entry name" value="HTH_TetR"/>
</dbReference>
<dbReference type="Gene3D" id="1.10.357.10">
    <property type="entry name" value="Tetracycline Repressor, domain 2"/>
    <property type="match status" value="1"/>
</dbReference>
<feature type="domain" description="HTH tetR-type" evidence="5">
    <location>
        <begin position="1"/>
        <end position="45"/>
    </location>
</feature>
<dbReference type="PROSITE" id="PS50977">
    <property type="entry name" value="HTH_TETR_2"/>
    <property type="match status" value="1"/>
</dbReference>
<keyword evidence="7" id="KW-1185">Reference proteome</keyword>
<evidence type="ECO:0000256" key="2">
    <source>
        <dbReference type="ARBA" id="ARBA00023125"/>
    </source>
</evidence>
<dbReference type="Pfam" id="PF00440">
    <property type="entry name" value="TetR_N"/>
    <property type="match status" value="1"/>
</dbReference>
<feature type="DNA-binding region" description="H-T-H motif" evidence="4">
    <location>
        <begin position="8"/>
        <end position="27"/>
    </location>
</feature>
<dbReference type="AlphaFoldDB" id="A0A7X0JP83"/>
<dbReference type="Gene3D" id="1.10.10.60">
    <property type="entry name" value="Homeodomain-like"/>
    <property type="match status" value="1"/>
</dbReference>
<evidence type="ECO:0000313" key="6">
    <source>
        <dbReference type="EMBL" id="MBB6510624.1"/>
    </source>
</evidence>
<dbReference type="GO" id="GO:0003677">
    <property type="term" value="F:DNA binding"/>
    <property type="evidence" value="ECO:0007669"/>
    <property type="project" value="UniProtKB-UniRule"/>
</dbReference>
<evidence type="ECO:0000256" key="3">
    <source>
        <dbReference type="ARBA" id="ARBA00023163"/>
    </source>
</evidence>
<dbReference type="InterPro" id="IPR009057">
    <property type="entry name" value="Homeodomain-like_sf"/>
</dbReference>
<organism evidence="6 7">
    <name type="scientific">Rhizobium soli</name>
    <dbReference type="NCBI Taxonomy" id="424798"/>
    <lineage>
        <taxon>Bacteria</taxon>
        <taxon>Pseudomonadati</taxon>
        <taxon>Pseudomonadota</taxon>
        <taxon>Alphaproteobacteria</taxon>
        <taxon>Hyphomicrobiales</taxon>
        <taxon>Rhizobiaceae</taxon>
        <taxon>Rhizobium/Agrobacterium group</taxon>
        <taxon>Rhizobium</taxon>
    </lineage>
</organism>
<accession>A0A7X0JP83</accession>
<proteinExistence type="predicted"/>
<dbReference type="PANTHER" id="PTHR47506:SF1">
    <property type="entry name" value="HTH-TYPE TRANSCRIPTIONAL REGULATOR YJDC"/>
    <property type="match status" value="1"/>
</dbReference>
<sequence length="178" mass="19201">MRGYEATSIADLTEAMGIGTKSLYAAFGSKDALYAEALRYYYTTYEGLVWTRFRAASTAREAALLFLKDEAIAMTGGDLDLPHGCMSTLATVGSEGHSELGELMRATRAGGFDLLKARFDRAKNDGDLKATADTTKLARFVQTVQSGMAIRARDGADRAELHDVAEIALSGWDNITAN</sequence>
<gene>
    <name evidence="6" type="ORF">F4695_004015</name>
</gene>
<evidence type="ECO:0000256" key="1">
    <source>
        <dbReference type="ARBA" id="ARBA00023015"/>
    </source>
</evidence>
<dbReference type="Proteomes" id="UP000585437">
    <property type="component" value="Unassembled WGS sequence"/>
</dbReference>